<dbReference type="GO" id="GO:0005978">
    <property type="term" value="P:glycogen biosynthetic process"/>
    <property type="evidence" value="ECO:0007669"/>
    <property type="project" value="InterPro"/>
</dbReference>
<dbReference type="Pfam" id="PF05693">
    <property type="entry name" value="Glycogen_syn"/>
    <property type="match status" value="1"/>
</dbReference>
<dbReference type="GO" id="GO:0004373">
    <property type="term" value="F:alpha-1,4-glucan glucosyltransferase (UDP-glucose donor) activity"/>
    <property type="evidence" value="ECO:0007669"/>
    <property type="project" value="InterPro"/>
</dbReference>
<keyword evidence="1" id="KW-0328">Glycosyltransferase</keyword>
<dbReference type="Proteomes" id="UP000039370">
    <property type="component" value="Unassembled WGS sequence"/>
</dbReference>
<dbReference type="Gene3D" id="3.40.50.2000">
    <property type="entry name" value="Glycogen Phosphorylase B"/>
    <property type="match status" value="1"/>
</dbReference>
<dbReference type="PANTHER" id="PTHR10176:SF3">
    <property type="entry name" value="GLYCOGEN [STARCH] SYNTHASE"/>
    <property type="match status" value="1"/>
</dbReference>
<accession>A0A0B7IK47</accession>
<protein>
    <submittedName>
        <fullName evidence="3">Uncharacterized protein</fullName>
    </submittedName>
</protein>
<dbReference type="GO" id="GO:0005737">
    <property type="term" value="C:cytoplasm"/>
    <property type="evidence" value="ECO:0007669"/>
    <property type="project" value="TreeGrafter"/>
</dbReference>
<evidence type="ECO:0000313" key="3">
    <source>
        <dbReference type="EMBL" id="CEN50358.1"/>
    </source>
</evidence>
<reference evidence="4" key="1">
    <citation type="submission" date="2015-01" db="EMBL/GenBank/DDBJ databases">
        <authorList>
            <person name="MANFREDI Pablo"/>
        </authorList>
    </citation>
    <scope>NUCLEOTIDE SEQUENCE [LARGE SCALE GENOMIC DNA]</scope>
    <source>
        <strain evidence="4">Cc11</strain>
    </source>
</reference>
<dbReference type="AlphaFoldDB" id="A0A0B7IK47"/>
<name>A0A0B7IK47_9FLAO</name>
<keyword evidence="2" id="KW-0808">Transferase</keyword>
<proteinExistence type="predicted"/>
<evidence type="ECO:0000256" key="2">
    <source>
        <dbReference type="ARBA" id="ARBA00022679"/>
    </source>
</evidence>
<evidence type="ECO:0000313" key="4">
    <source>
        <dbReference type="Proteomes" id="UP000039370"/>
    </source>
</evidence>
<sequence>MVQTCGNIPKTTSFVEDTELFKSWKANTENEGLRVRVGRWNIAGNPLVILVDFSRYFANKNEILRYYWDTYQLDSLNSSWDYIESVLFGYAAAKVIESFVNFNVASRENIICHFHEWMTGSGLLYVEDKMPKVGSVFTTHATVVGRSIAGNGYPLYNTMKGYQPEEMAYRFGVQHKHFLEKIAAKTADCFTTVSDITAQESLHFLGRKADVITPNGFEDSFVPNAKTFTKKRKDAKKQLHNVAQALVGYSLNEKHKNGSHKRTL</sequence>
<dbReference type="InterPro" id="IPR008631">
    <property type="entry name" value="Glycogen_synth"/>
</dbReference>
<gene>
    <name evidence="3" type="ORF">CCAN11_2130018</name>
</gene>
<dbReference type="SUPFAM" id="SSF53756">
    <property type="entry name" value="UDP-Glycosyltransferase/glycogen phosphorylase"/>
    <property type="match status" value="1"/>
</dbReference>
<organism evidence="3 4">
    <name type="scientific">Capnocytophaga canimorsus</name>
    <dbReference type="NCBI Taxonomy" id="28188"/>
    <lineage>
        <taxon>Bacteria</taxon>
        <taxon>Pseudomonadati</taxon>
        <taxon>Bacteroidota</taxon>
        <taxon>Flavobacteriia</taxon>
        <taxon>Flavobacteriales</taxon>
        <taxon>Flavobacteriaceae</taxon>
        <taxon>Capnocytophaga</taxon>
    </lineage>
</organism>
<dbReference type="PANTHER" id="PTHR10176">
    <property type="entry name" value="GLYCOGEN SYNTHASE"/>
    <property type="match status" value="1"/>
</dbReference>
<evidence type="ECO:0000256" key="1">
    <source>
        <dbReference type="ARBA" id="ARBA00022676"/>
    </source>
</evidence>
<dbReference type="EMBL" id="CDOK01000128">
    <property type="protein sequence ID" value="CEN50358.1"/>
    <property type="molecule type" value="Genomic_DNA"/>
</dbReference>